<dbReference type="AlphaFoldDB" id="A0A0F4LG83"/>
<dbReference type="InterPro" id="IPR029035">
    <property type="entry name" value="DHS-like_NAD/FAD-binding_dom"/>
</dbReference>
<dbReference type="Proteomes" id="UP000033531">
    <property type="component" value="Unassembled WGS sequence"/>
</dbReference>
<reference evidence="1 2" key="1">
    <citation type="submission" date="2015-01" db="EMBL/GenBank/DDBJ databases">
        <title>Comparative genomics of the lactic acid bacteria isolated from the honey bee gut.</title>
        <authorList>
            <person name="Ellegaard K.M."/>
            <person name="Tamarit D."/>
            <person name="Javelind E."/>
            <person name="Olofsson T."/>
            <person name="Andersson S.G."/>
            <person name="Vasquez A."/>
        </authorList>
    </citation>
    <scope>NUCLEOTIDE SEQUENCE [LARGE SCALE GENOMIC DNA]</scope>
    <source>
        <strain evidence="1 2">Hma8</strain>
    </source>
</reference>
<dbReference type="OrthoDB" id="394960at2"/>
<dbReference type="EMBL" id="JXLI01000006">
    <property type="protein sequence ID" value="KJY57862.1"/>
    <property type="molecule type" value="Genomic_DNA"/>
</dbReference>
<evidence type="ECO:0000313" key="1">
    <source>
        <dbReference type="EMBL" id="KJY57862.1"/>
    </source>
</evidence>
<sequence length="273" mass="30674">MENLNKAKQLVQEAEAVVVVAGNGLAKVEGLDLLGQADFERDFPSIVQKYDVHSVGYALDQHIPSWSEKWQLWSSLIQKYSFDYRPSSTLKNLLQLISHRQYFVATSAFGHFFETAGFNENRIFNAFGDWTKAQCASGINHGLSNIQTAAEKIIAAKPGTDLAKLVPKCEVCGQPLEIHLPLNDHFYPDTVANSRFRWFLTGNEEKKTVFLELGVDETSPQLREPIEHLVAEYPQWSYVAADYPQETLLPEIQERSAGTNADTVSLINNLVTE</sequence>
<accession>A0A0F4LG83</accession>
<comment type="caution">
    <text evidence="1">The sequence shown here is derived from an EMBL/GenBank/DDBJ whole genome shotgun (WGS) entry which is preliminary data.</text>
</comment>
<dbReference type="STRING" id="1218507.JF74_03650"/>
<dbReference type="PATRIC" id="fig|1218507.3.peg.531"/>
<organism evidence="1 2">
    <name type="scientific">Lactobacillus melliventris</name>
    <dbReference type="NCBI Taxonomy" id="1218507"/>
    <lineage>
        <taxon>Bacteria</taxon>
        <taxon>Bacillati</taxon>
        <taxon>Bacillota</taxon>
        <taxon>Bacilli</taxon>
        <taxon>Lactobacillales</taxon>
        <taxon>Lactobacillaceae</taxon>
        <taxon>Lactobacillus</taxon>
    </lineage>
</organism>
<dbReference type="RefSeq" id="WP_046324305.1">
    <property type="nucleotide sequence ID" value="NZ_JBHTMT010000006.1"/>
</dbReference>
<gene>
    <name evidence="1" type="ORF">JF74_03650</name>
</gene>
<evidence type="ECO:0000313" key="2">
    <source>
        <dbReference type="Proteomes" id="UP000033531"/>
    </source>
</evidence>
<dbReference type="HOGENOM" id="CLU_071599_1_0_9"/>
<evidence type="ECO:0008006" key="3">
    <source>
        <dbReference type="Google" id="ProtNLM"/>
    </source>
</evidence>
<protein>
    <recommendedName>
        <fullName evidence="3">Sir2 family NAD-dependent protein deacetylase</fullName>
    </recommendedName>
</protein>
<dbReference type="SUPFAM" id="SSF52467">
    <property type="entry name" value="DHS-like NAD/FAD-binding domain"/>
    <property type="match status" value="1"/>
</dbReference>
<proteinExistence type="predicted"/>
<name>A0A0F4LG83_9LACO</name>